<keyword evidence="4" id="KW-0547">Nucleotide-binding</keyword>
<comment type="catalytic activity">
    <reaction evidence="11">
        <text>XTP + H2O = XDP + phosphate + H(+)</text>
        <dbReference type="Rhea" id="RHEA:28406"/>
        <dbReference type="ChEBI" id="CHEBI:15377"/>
        <dbReference type="ChEBI" id="CHEBI:15378"/>
        <dbReference type="ChEBI" id="CHEBI:43474"/>
        <dbReference type="ChEBI" id="CHEBI:59884"/>
        <dbReference type="ChEBI" id="CHEBI:61314"/>
        <dbReference type="EC" id="3.6.1.73"/>
    </reaction>
</comment>
<dbReference type="GO" id="GO:0000166">
    <property type="term" value="F:nucleotide binding"/>
    <property type="evidence" value="ECO:0007669"/>
    <property type="project" value="UniProtKB-KW"/>
</dbReference>
<keyword evidence="8" id="KW-0464">Manganese</keyword>
<dbReference type="GO" id="GO:0006772">
    <property type="term" value="P:thiamine metabolic process"/>
    <property type="evidence" value="ECO:0007669"/>
    <property type="project" value="TreeGrafter"/>
</dbReference>
<comment type="catalytic activity">
    <reaction evidence="10">
        <text>ITP + H2O = IDP + phosphate + H(+)</text>
        <dbReference type="Rhea" id="RHEA:28330"/>
        <dbReference type="ChEBI" id="CHEBI:15377"/>
        <dbReference type="ChEBI" id="CHEBI:15378"/>
        <dbReference type="ChEBI" id="CHEBI:43474"/>
        <dbReference type="ChEBI" id="CHEBI:58280"/>
        <dbReference type="ChEBI" id="CHEBI:61402"/>
        <dbReference type="EC" id="3.6.1.73"/>
    </reaction>
</comment>
<dbReference type="GO" id="GO:0009117">
    <property type="term" value="P:nucleotide metabolic process"/>
    <property type="evidence" value="ECO:0007669"/>
    <property type="project" value="UniProtKB-KW"/>
</dbReference>
<name>A0A3B1DGH8_9ZZZZ</name>
<accession>A0A3B1DGH8</accession>
<evidence type="ECO:0000256" key="3">
    <source>
        <dbReference type="ARBA" id="ARBA00022723"/>
    </source>
</evidence>
<dbReference type="PANTHER" id="PTHR34699">
    <property type="match status" value="1"/>
</dbReference>
<protein>
    <recommendedName>
        <fullName evidence="9">inosine/xanthosine triphosphatase</fullName>
        <ecNumber evidence="9">3.6.1.73</ecNumber>
    </recommendedName>
</protein>
<comment type="cofactor">
    <cofactor evidence="1">
        <name>Mn(2+)</name>
        <dbReference type="ChEBI" id="CHEBI:29035"/>
    </cofactor>
</comment>
<keyword evidence="5 13" id="KW-0378">Hydrolase</keyword>
<evidence type="ECO:0000313" key="13">
    <source>
        <dbReference type="EMBL" id="VAX27757.1"/>
    </source>
</evidence>
<gene>
    <name evidence="13" type="ORF">MNBD_IGNAVI01-2726</name>
</gene>
<dbReference type="InterPro" id="IPR026533">
    <property type="entry name" value="NTPase/PRRC1"/>
</dbReference>
<dbReference type="GO" id="GO:0103023">
    <property type="term" value="F:ITPase activity"/>
    <property type="evidence" value="ECO:0007669"/>
    <property type="project" value="UniProtKB-EC"/>
</dbReference>
<feature type="domain" description="Non-canonical purine NTP phosphatase/PRRC1" evidence="12">
    <location>
        <begin position="6"/>
        <end position="170"/>
    </location>
</feature>
<evidence type="ECO:0000256" key="8">
    <source>
        <dbReference type="ARBA" id="ARBA00023211"/>
    </source>
</evidence>
<keyword evidence="3" id="KW-0479">Metal-binding</keyword>
<evidence type="ECO:0000256" key="5">
    <source>
        <dbReference type="ARBA" id="ARBA00022801"/>
    </source>
</evidence>
<evidence type="ECO:0000256" key="4">
    <source>
        <dbReference type="ARBA" id="ARBA00022741"/>
    </source>
</evidence>
<dbReference type="AlphaFoldDB" id="A0A3B1DGH8"/>
<evidence type="ECO:0000256" key="11">
    <source>
        <dbReference type="ARBA" id="ARBA00048781"/>
    </source>
</evidence>
<dbReference type="InterPro" id="IPR002786">
    <property type="entry name" value="Non_canon_purine_NTPase"/>
</dbReference>
<dbReference type="GO" id="GO:0046872">
    <property type="term" value="F:metal ion binding"/>
    <property type="evidence" value="ECO:0007669"/>
    <property type="project" value="UniProtKB-KW"/>
</dbReference>
<dbReference type="Pfam" id="PF01931">
    <property type="entry name" value="NTPase_I-T"/>
    <property type="match status" value="1"/>
</dbReference>
<dbReference type="Gene3D" id="3.90.950.10">
    <property type="match status" value="1"/>
</dbReference>
<dbReference type="SUPFAM" id="SSF52972">
    <property type="entry name" value="ITPase-like"/>
    <property type="match status" value="1"/>
</dbReference>
<evidence type="ECO:0000256" key="6">
    <source>
        <dbReference type="ARBA" id="ARBA00022842"/>
    </source>
</evidence>
<evidence type="ECO:0000256" key="2">
    <source>
        <dbReference type="ARBA" id="ARBA00001946"/>
    </source>
</evidence>
<evidence type="ECO:0000256" key="9">
    <source>
        <dbReference type="ARBA" id="ARBA00038901"/>
    </source>
</evidence>
<organism evidence="13">
    <name type="scientific">hydrothermal vent metagenome</name>
    <dbReference type="NCBI Taxonomy" id="652676"/>
    <lineage>
        <taxon>unclassified sequences</taxon>
        <taxon>metagenomes</taxon>
        <taxon>ecological metagenomes</taxon>
    </lineage>
</organism>
<reference evidence="13" key="1">
    <citation type="submission" date="2018-06" db="EMBL/GenBank/DDBJ databases">
        <authorList>
            <person name="Zhirakovskaya E."/>
        </authorList>
    </citation>
    <scope>NUCLEOTIDE SEQUENCE</scope>
</reference>
<evidence type="ECO:0000256" key="10">
    <source>
        <dbReference type="ARBA" id="ARBA00048174"/>
    </source>
</evidence>
<evidence type="ECO:0000256" key="1">
    <source>
        <dbReference type="ARBA" id="ARBA00001936"/>
    </source>
</evidence>
<dbReference type="FunFam" id="3.90.950.10:FF:000002">
    <property type="entry name" value="Inosine/xanthosine triphosphatase"/>
    <property type="match status" value="1"/>
</dbReference>
<proteinExistence type="inferred from homology"/>
<dbReference type="InterPro" id="IPR050299">
    <property type="entry name" value="YjjX_NTPase"/>
</dbReference>
<dbReference type="NCBIfam" id="TIGR00258">
    <property type="entry name" value="inosine/xanthosine triphosphatase"/>
    <property type="match status" value="1"/>
</dbReference>
<keyword evidence="7" id="KW-0546">Nucleotide metabolism</keyword>
<dbReference type="PANTHER" id="PTHR34699:SF2">
    <property type="entry name" value="NON-CANONICAL PURINE NTP PHOSPHATASE_PRRC1 DOMAIN-CONTAINING PROTEIN"/>
    <property type="match status" value="1"/>
</dbReference>
<comment type="cofactor">
    <cofactor evidence="2">
        <name>Mg(2+)</name>
        <dbReference type="ChEBI" id="CHEBI:18420"/>
    </cofactor>
</comment>
<evidence type="ECO:0000256" key="7">
    <source>
        <dbReference type="ARBA" id="ARBA00023080"/>
    </source>
</evidence>
<keyword evidence="6" id="KW-0460">Magnesium</keyword>
<evidence type="ECO:0000259" key="12">
    <source>
        <dbReference type="Pfam" id="PF01931"/>
    </source>
</evidence>
<dbReference type="HAMAP" id="MF_00648">
    <property type="entry name" value="Non_canon_purine_NTPase_YjjX"/>
    <property type="match status" value="1"/>
</dbReference>
<dbReference type="InterPro" id="IPR029001">
    <property type="entry name" value="ITPase-like_fam"/>
</dbReference>
<sequence length="179" mass="19644">MEILVGSLNPVKLNAVEEAFQNYFDNISVIGIETLSGVSDQPINDEIFIGAENRAMTLKKKNNSENLGGEFFVGIEGGIAYIYKRWFAFGGVCIIDSAGNKGFGSSAHFELPTEISDRLLAGEELGFVMDEIMNAENTKQKGGAISFFSNGVMNRKELYVSGIISALVPFHHRGMFFRT</sequence>
<dbReference type="EMBL" id="UOGD01000393">
    <property type="protein sequence ID" value="VAX27757.1"/>
    <property type="molecule type" value="Genomic_DNA"/>
</dbReference>
<dbReference type="EC" id="3.6.1.73" evidence="9"/>